<evidence type="ECO:0000313" key="2">
    <source>
        <dbReference type="Proteomes" id="UP000198379"/>
    </source>
</evidence>
<evidence type="ECO:0000313" key="1">
    <source>
        <dbReference type="EMBL" id="SNR89047.1"/>
    </source>
</evidence>
<proteinExistence type="predicted"/>
<evidence type="ECO:0008006" key="3">
    <source>
        <dbReference type="Google" id="ProtNLM"/>
    </source>
</evidence>
<dbReference type="Proteomes" id="UP000198379">
    <property type="component" value="Unassembled WGS sequence"/>
</dbReference>
<dbReference type="EMBL" id="FZNY01000004">
    <property type="protein sequence ID" value="SNR89047.1"/>
    <property type="molecule type" value="Genomic_DNA"/>
</dbReference>
<protein>
    <recommendedName>
        <fullName evidence="3">Class I lanthipeptide</fullName>
    </recommendedName>
</protein>
<organism evidence="1 2">
    <name type="scientific">Dokdonia pacifica</name>
    <dbReference type="NCBI Taxonomy" id="1627892"/>
    <lineage>
        <taxon>Bacteria</taxon>
        <taxon>Pseudomonadati</taxon>
        <taxon>Bacteroidota</taxon>
        <taxon>Flavobacteriia</taxon>
        <taxon>Flavobacteriales</taxon>
        <taxon>Flavobacteriaceae</taxon>
        <taxon>Dokdonia</taxon>
    </lineage>
</organism>
<dbReference type="AlphaFoldDB" id="A0A239A081"/>
<accession>A0A239A081</accession>
<sequence length="64" mass="6804">MKKNKKTLNLNKLVISKLTNSSTIMGGSELNCSPTESRIPGVPVCAPDPSETCMNCPSIRGHAC</sequence>
<name>A0A239A081_9FLAO</name>
<gene>
    <name evidence="1" type="ORF">SAMN06265376_10463</name>
</gene>
<keyword evidence="2" id="KW-1185">Reference proteome</keyword>
<reference evidence="1 2" key="1">
    <citation type="submission" date="2017-06" db="EMBL/GenBank/DDBJ databases">
        <authorList>
            <person name="Kim H.J."/>
            <person name="Triplett B.A."/>
        </authorList>
    </citation>
    <scope>NUCLEOTIDE SEQUENCE [LARGE SCALE GENOMIC DNA]</scope>
    <source>
        <strain evidence="1 2">DSM 25597</strain>
    </source>
</reference>